<evidence type="ECO:0000256" key="3">
    <source>
        <dbReference type="ARBA" id="ARBA00023163"/>
    </source>
</evidence>
<dbReference type="Pfam" id="PF12625">
    <property type="entry name" value="Arabinose_bd"/>
    <property type="match status" value="1"/>
</dbReference>
<dbReference type="RefSeq" id="WP_307667066.1">
    <property type="nucleotide sequence ID" value="NZ_FPBO01000062.1"/>
</dbReference>
<dbReference type="Gene3D" id="1.10.10.60">
    <property type="entry name" value="Homeodomain-like"/>
    <property type="match status" value="1"/>
</dbReference>
<name>A0A1I7M5P0_9BURK</name>
<dbReference type="Proteomes" id="UP000199391">
    <property type="component" value="Unassembled WGS sequence"/>
</dbReference>
<sequence length="364" mass="40288">MPKNTEAGANFCHAASYHLRYSSGMEKGSVSIYFVHSALESLIARGVDVGPVLREAGLEPALLATPQARVSAAAFSSLWLAVARVLDDELFGQDSRRMKVGSFALLCQTVVHSATLGDGLRTMTRFFNMLLDDFHCALEIGGGRADLVIRDRRGGSPPVFGYETLLMLIHGILCWLAGRRIRVLRADFSYAEPSRSAEYRRMYCDDLHFGSDATRLSFDSACLALPVVQNAGTLGAFVRGAPANIVLKYRNRDGMAARVRRRLASLARTEWPDFETLAQQMHKAPSTLRRRLEDEGESFQSIKDQLRRDLAIDYLRNSALNVAEIAAELGFAEPSAFHRAFKKWTGAGPQSYRQRMLEGAEPPA</sequence>
<evidence type="ECO:0000313" key="6">
    <source>
        <dbReference type="Proteomes" id="UP000199391"/>
    </source>
</evidence>
<evidence type="ECO:0000256" key="1">
    <source>
        <dbReference type="ARBA" id="ARBA00023015"/>
    </source>
</evidence>
<dbReference type="PRINTS" id="PR00032">
    <property type="entry name" value="HTHARAC"/>
</dbReference>
<reference evidence="6" key="1">
    <citation type="submission" date="2016-10" db="EMBL/GenBank/DDBJ databases">
        <authorList>
            <person name="Varghese N."/>
            <person name="Submissions S."/>
        </authorList>
    </citation>
    <scope>NUCLEOTIDE SEQUENCE [LARGE SCALE GENOMIC DNA]</scope>
    <source>
        <strain evidence="6">CGMCC 1.11014</strain>
    </source>
</reference>
<dbReference type="SMART" id="SM00342">
    <property type="entry name" value="HTH_ARAC"/>
    <property type="match status" value="1"/>
</dbReference>
<dbReference type="EMBL" id="FPBO01000062">
    <property type="protein sequence ID" value="SFV17272.1"/>
    <property type="molecule type" value="Genomic_DNA"/>
</dbReference>
<dbReference type="GO" id="GO:0000976">
    <property type="term" value="F:transcription cis-regulatory region binding"/>
    <property type="evidence" value="ECO:0007669"/>
    <property type="project" value="TreeGrafter"/>
</dbReference>
<dbReference type="InterPro" id="IPR018060">
    <property type="entry name" value="HTH_AraC"/>
</dbReference>
<dbReference type="STRING" id="1035707.SAMN05216552_10622"/>
<dbReference type="PANTHER" id="PTHR47894:SF1">
    <property type="entry name" value="HTH-TYPE TRANSCRIPTIONAL REGULATOR VQSM"/>
    <property type="match status" value="1"/>
</dbReference>
<evidence type="ECO:0000259" key="4">
    <source>
        <dbReference type="PROSITE" id="PS01124"/>
    </source>
</evidence>
<dbReference type="InterPro" id="IPR009057">
    <property type="entry name" value="Homeodomain-like_sf"/>
</dbReference>
<dbReference type="GO" id="GO:0005829">
    <property type="term" value="C:cytosol"/>
    <property type="evidence" value="ECO:0007669"/>
    <property type="project" value="TreeGrafter"/>
</dbReference>
<dbReference type="PANTHER" id="PTHR47894">
    <property type="entry name" value="HTH-TYPE TRANSCRIPTIONAL REGULATOR GADX"/>
    <property type="match status" value="1"/>
</dbReference>
<keyword evidence="6" id="KW-1185">Reference proteome</keyword>
<protein>
    <submittedName>
        <fullName evidence="5">AraC-type DNA-binding protein</fullName>
    </submittedName>
</protein>
<dbReference type="GO" id="GO:0003700">
    <property type="term" value="F:DNA-binding transcription factor activity"/>
    <property type="evidence" value="ECO:0007669"/>
    <property type="project" value="InterPro"/>
</dbReference>
<feature type="domain" description="HTH araC/xylS-type" evidence="4">
    <location>
        <begin position="257"/>
        <end position="355"/>
    </location>
</feature>
<dbReference type="SUPFAM" id="SSF46689">
    <property type="entry name" value="Homeodomain-like"/>
    <property type="match status" value="1"/>
</dbReference>
<dbReference type="PROSITE" id="PS01124">
    <property type="entry name" value="HTH_ARAC_FAMILY_2"/>
    <property type="match status" value="1"/>
</dbReference>
<proteinExistence type="predicted"/>
<keyword evidence="2 5" id="KW-0238">DNA-binding</keyword>
<keyword evidence="1" id="KW-0805">Transcription regulation</keyword>
<organism evidence="5 6">
    <name type="scientific">Pseudoduganella namucuonensis</name>
    <dbReference type="NCBI Taxonomy" id="1035707"/>
    <lineage>
        <taxon>Bacteria</taxon>
        <taxon>Pseudomonadati</taxon>
        <taxon>Pseudomonadota</taxon>
        <taxon>Betaproteobacteria</taxon>
        <taxon>Burkholderiales</taxon>
        <taxon>Oxalobacteraceae</taxon>
        <taxon>Telluria group</taxon>
        <taxon>Pseudoduganella</taxon>
    </lineage>
</organism>
<gene>
    <name evidence="5" type="ORF">SAMN05216552_10622</name>
</gene>
<evidence type="ECO:0000256" key="2">
    <source>
        <dbReference type="ARBA" id="ARBA00023125"/>
    </source>
</evidence>
<accession>A0A1I7M5P0</accession>
<dbReference type="Pfam" id="PF12833">
    <property type="entry name" value="HTH_18"/>
    <property type="match status" value="1"/>
</dbReference>
<dbReference type="AlphaFoldDB" id="A0A1I7M5P0"/>
<keyword evidence="3" id="KW-0804">Transcription</keyword>
<dbReference type="InterPro" id="IPR032687">
    <property type="entry name" value="AraC-type_N"/>
</dbReference>
<dbReference type="InterPro" id="IPR020449">
    <property type="entry name" value="Tscrpt_reg_AraC-type_HTH"/>
</dbReference>
<evidence type="ECO:0000313" key="5">
    <source>
        <dbReference type="EMBL" id="SFV17272.1"/>
    </source>
</evidence>